<dbReference type="GO" id="GO:0004616">
    <property type="term" value="F:phosphogluconate dehydrogenase (decarboxylating) activity"/>
    <property type="evidence" value="ECO:0007669"/>
    <property type="project" value="InterPro"/>
</dbReference>
<feature type="domain" description="6-phosphogluconate dehydrogenase NADP-binding" evidence="1">
    <location>
        <begin position="14"/>
        <end position="48"/>
    </location>
</feature>
<dbReference type="GO" id="GO:0050661">
    <property type="term" value="F:NADP binding"/>
    <property type="evidence" value="ECO:0007669"/>
    <property type="project" value="InterPro"/>
</dbReference>
<dbReference type="PANTHER" id="PTHR11811">
    <property type="entry name" value="6-PHOSPHOGLUCONATE DEHYDROGENASE"/>
    <property type="match status" value="1"/>
</dbReference>
<organism evidence="2">
    <name type="scientific">Brassica oleracea</name>
    <name type="common">Wild cabbage</name>
    <dbReference type="NCBI Taxonomy" id="3712"/>
    <lineage>
        <taxon>Eukaryota</taxon>
        <taxon>Viridiplantae</taxon>
        <taxon>Streptophyta</taxon>
        <taxon>Embryophyta</taxon>
        <taxon>Tracheophyta</taxon>
        <taxon>Spermatophyta</taxon>
        <taxon>Magnoliopsida</taxon>
        <taxon>eudicotyledons</taxon>
        <taxon>Gunneridae</taxon>
        <taxon>Pentapetalae</taxon>
        <taxon>rosids</taxon>
        <taxon>malvids</taxon>
        <taxon>Brassicales</taxon>
        <taxon>Brassicaceae</taxon>
        <taxon>Brassiceae</taxon>
        <taxon>Brassica</taxon>
    </lineage>
</organism>
<dbReference type="InterPro" id="IPR006183">
    <property type="entry name" value="Pgluconate_DH"/>
</dbReference>
<evidence type="ECO:0000313" key="2">
    <source>
        <dbReference type="EMBL" id="VDD54015.1"/>
    </source>
</evidence>
<protein>
    <recommendedName>
        <fullName evidence="1">6-phosphogluconate dehydrogenase NADP-binding domain-containing protein</fullName>
    </recommendedName>
</protein>
<dbReference type="SUPFAM" id="SSF51735">
    <property type="entry name" value="NAD(P)-binding Rossmann-fold domains"/>
    <property type="match status" value="1"/>
</dbReference>
<evidence type="ECO:0000259" key="1">
    <source>
        <dbReference type="Pfam" id="PF03446"/>
    </source>
</evidence>
<reference evidence="2" key="1">
    <citation type="submission" date="2018-11" db="EMBL/GenBank/DDBJ databases">
        <authorList>
            <consortium name="Genoscope - CEA"/>
            <person name="William W."/>
        </authorList>
    </citation>
    <scope>NUCLEOTIDE SEQUENCE</scope>
</reference>
<dbReference type="AlphaFoldDB" id="A0A3P6G9B0"/>
<name>A0A3P6G9B0_BRAOL</name>
<proteinExistence type="predicted"/>
<dbReference type="Pfam" id="PF03446">
    <property type="entry name" value="NAD_binding_2"/>
    <property type="match status" value="1"/>
</dbReference>
<accession>A0A3P6G9B0</accession>
<dbReference type="InterPro" id="IPR006115">
    <property type="entry name" value="6PGDH_NADP-bd"/>
</dbReference>
<gene>
    <name evidence="2" type="ORF">BOLC8T47244H</name>
</gene>
<dbReference type="InterPro" id="IPR036291">
    <property type="entry name" value="NAD(P)-bd_dom_sf"/>
</dbReference>
<sequence length="160" mass="17305">MVSATLSRISLAVIAAMGQNLALNIAEKGFLISVYNRTTSKVVETLEWAAVEGNLPVSGQYALRDFFISRGRAEDASISDKYRAVTSTYYRGAVGGMLVIILIGNKCFYEGSWCGCFWSGQNKIPIAAASKGNCKGAWQNVGNASKKKDGDDFKKSAERD</sequence>
<dbReference type="Gene3D" id="3.40.50.720">
    <property type="entry name" value="NAD(P)-binding Rossmann-like Domain"/>
    <property type="match status" value="1"/>
</dbReference>
<dbReference type="EMBL" id="LR031879">
    <property type="protein sequence ID" value="VDD54015.1"/>
    <property type="molecule type" value="Genomic_DNA"/>
</dbReference>